<accession>A0A7H8QRU5</accession>
<evidence type="ECO:0000313" key="3">
    <source>
        <dbReference type="EMBL" id="QKX56558.1"/>
    </source>
</evidence>
<dbReference type="GeneID" id="55991166"/>
<keyword evidence="2" id="KW-0812">Transmembrane</keyword>
<proteinExistence type="predicted"/>
<dbReference type="KEGG" id="trg:TRUGW13939_03663"/>
<dbReference type="Proteomes" id="UP000509510">
    <property type="component" value="Chromosome II"/>
</dbReference>
<protein>
    <submittedName>
        <fullName evidence="3">Uncharacterized protein</fullName>
    </submittedName>
</protein>
<reference evidence="4" key="1">
    <citation type="submission" date="2020-06" db="EMBL/GenBank/DDBJ databases">
        <title>A chromosome-scale genome assembly of Talaromyces rugulosus W13939.</title>
        <authorList>
            <person name="Wang B."/>
            <person name="Guo L."/>
            <person name="Ye K."/>
            <person name="Wang L."/>
        </authorList>
    </citation>
    <scope>NUCLEOTIDE SEQUENCE [LARGE SCALE GENOMIC DNA]</scope>
    <source>
        <strain evidence="4">W13939</strain>
    </source>
</reference>
<gene>
    <name evidence="3" type="ORF">TRUGW13939_03663</name>
</gene>
<keyword evidence="4" id="KW-1185">Reference proteome</keyword>
<evidence type="ECO:0000256" key="2">
    <source>
        <dbReference type="SAM" id="Phobius"/>
    </source>
</evidence>
<feature type="region of interest" description="Disordered" evidence="1">
    <location>
        <begin position="86"/>
        <end position="129"/>
    </location>
</feature>
<dbReference type="RefSeq" id="XP_035342736.1">
    <property type="nucleotide sequence ID" value="XM_035486843.1"/>
</dbReference>
<sequence>MQVGCKAEKKRKNNVIAIAIRGKGFGSFARAAAWWPMNAAHAARREYNLVNHRPRSLADPGFSMTLMRALHWNIAAVLALKELSPGDGRNEGAGSTQSTAAGQKMRMTWRASESSRKVQQRQSSRPRAHTAAHVLLSASVSVPLPYRIVPVTGCVAAVARALAAKWPAQTDKTDSRLPALSASSCLARRIASRRIAFALAPYVAAKQNDPRVSQNINQKKSRIRDVSPFFAVLHPTTIFIAFSIAFFVSHLPFRLIASP</sequence>
<dbReference type="EMBL" id="CP055899">
    <property type="protein sequence ID" value="QKX56558.1"/>
    <property type="molecule type" value="Genomic_DNA"/>
</dbReference>
<keyword evidence="2" id="KW-1133">Transmembrane helix</keyword>
<name>A0A7H8QRU5_TALRU</name>
<dbReference type="AlphaFoldDB" id="A0A7H8QRU5"/>
<organism evidence="3 4">
    <name type="scientific">Talaromyces rugulosus</name>
    <name type="common">Penicillium rugulosum</name>
    <dbReference type="NCBI Taxonomy" id="121627"/>
    <lineage>
        <taxon>Eukaryota</taxon>
        <taxon>Fungi</taxon>
        <taxon>Dikarya</taxon>
        <taxon>Ascomycota</taxon>
        <taxon>Pezizomycotina</taxon>
        <taxon>Eurotiomycetes</taxon>
        <taxon>Eurotiomycetidae</taxon>
        <taxon>Eurotiales</taxon>
        <taxon>Trichocomaceae</taxon>
        <taxon>Talaromyces</taxon>
        <taxon>Talaromyces sect. Islandici</taxon>
    </lineage>
</organism>
<keyword evidence="2" id="KW-0472">Membrane</keyword>
<feature type="transmembrane region" description="Helical" evidence="2">
    <location>
        <begin position="229"/>
        <end position="253"/>
    </location>
</feature>
<evidence type="ECO:0000313" key="4">
    <source>
        <dbReference type="Proteomes" id="UP000509510"/>
    </source>
</evidence>
<evidence type="ECO:0000256" key="1">
    <source>
        <dbReference type="SAM" id="MobiDB-lite"/>
    </source>
</evidence>